<evidence type="ECO:0000313" key="2">
    <source>
        <dbReference type="Proteomes" id="UP001295444"/>
    </source>
</evidence>
<proteinExistence type="predicted"/>
<protein>
    <submittedName>
        <fullName evidence="1">Uncharacterized protein</fullName>
    </submittedName>
</protein>
<keyword evidence="2" id="KW-1185">Reference proteome</keyword>
<dbReference type="Proteomes" id="UP001295444">
    <property type="component" value="Chromosome 02"/>
</dbReference>
<organism evidence="1 2">
    <name type="scientific">Pelobates cultripes</name>
    <name type="common">Western spadefoot toad</name>
    <dbReference type="NCBI Taxonomy" id="61616"/>
    <lineage>
        <taxon>Eukaryota</taxon>
        <taxon>Metazoa</taxon>
        <taxon>Chordata</taxon>
        <taxon>Craniata</taxon>
        <taxon>Vertebrata</taxon>
        <taxon>Euteleostomi</taxon>
        <taxon>Amphibia</taxon>
        <taxon>Batrachia</taxon>
        <taxon>Anura</taxon>
        <taxon>Pelobatoidea</taxon>
        <taxon>Pelobatidae</taxon>
        <taxon>Pelobates</taxon>
    </lineage>
</organism>
<name>A0AAD1RGG9_PELCU</name>
<accession>A0AAD1RGG9</accession>
<evidence type="ECO:0000313" key="1">
    <source>
        <dbReference type="EMBL" id="CAH2252623.1"/>
    </source>
</evidence>
<dbReference type="AlphaFoldDB" id="A0AAD1RGG9"/>
<gene>
    <name evidence="1" type="ORF">PECUL_23A024837</name>
</gene>
<dbReference type="EMBL" id="OW240913">
    <property type="protein sequence ID" value="CAH2252623.1"/>
    <property type="molecule type" value="Genomic_DNA"/>
</dbReference>
<reference evidence="1" key="1">
    <citation type="submission" date="2022-03" db="EMBL/GenBank/DDBJ databases">
        <authorList>
            <person name="Alioto T."/>
            <person name="Alioto T."/>
            <person name="Gomez Garrido J."/>
        </authorList>
    </citation>
    <scope>NUCLEOTIDE SEQUENCE</scope>
</reference>
<sequence>MPLSGSTKSRSVKCPVRQGRCKASSVPGELRNSQGVRVVLMVVGCSQYELAASSRPLCFQRCYDDSPIGLQLNLALYVSRLCCSGPPPMAASMWNRYSCIAGCSPFLSVSQCWCSCRGMGDPGGMWSLCGDYPSMGPRYELVSPL</sequence>